<sequence length="798" mass="84833">MMVLLALAAYTNTRDQPARRIASRAPVRTVQQVLRDALSVTQTAKPCGSSAIPRIFRSSRDAFLLSLLWLLLLAPRTALLELMSTHPDFPQQVWEKTASKDDLRALFLHSTHSPAGPFPTQEDALRAVEELKGAAWAEAVDFNKAVTILSRFVEREWESLVPALWEQFVRGCEGGARALRKYHTFGSVTASILLGLPGNGPHVLSEYRITEAGRQAYARPQQSASVFFQHAEWDALAERWGFPNRPWTQKRLLMLSDSSCEAFCQLAAYVTRLGPVQSIKELPTLDQLLAYAEISARYSRLLQHLSSIVELYQHHQRASAYASRWASKTASALPFVDFARIPAAASTEALSRIDAFVSSIDANAPPFPSDLPSATALFGTDVLLQADMHRAAHQGAFHRTRGAPGSLPPDLAQDGKADWDDQGCLGGEAGGGDVLREGRRVYCDWLDLRNFASLPSPLRTARSSSPERFSDVCRDVWSKRTQSRAFRFLRLSSSQRPRRWLLSLRCTLPLSSNGRRQPVGRPQLTNPGRGGGEAALPFFLFTRPLSSILEQLPNDTMNPTDQTYGSTTTGAGGYGVSQTGMGGTTGMTGTGAGYSDERGLGSGVGAGQGAGYGTTTGRDPMSHQAGEAAKHPLTAAAHPTHPVASAEAKDVQKHGHTGHHGTGVAGAGTTTTTGGTTGQEAGSMAHHPLTAAAHPTHPGASAEAKDIRKQGETGLAHVTTATGTHGTHGTHSHGTHGAAGTAGTTGAAKPSMGDKLAGATEKLVGKVTNNPAKVQEGEIRQTEGKAAASGAGVGGAAY</sequence>
<feature type="region of interest" description="Disordered" evidence="1">
    <location>
        <begin position="720"/>
        <end position="798"/>
    </location>
</feature>
<feature type="region of interest" description="Disordered" evidence="1">
    <location>
        <begin position="639"/>
        <end position="682"/>
    </location>
</feature>
<dbReference type="AlphaFoldDB" id="A0A2S9ZWP1"/>
<feature type="compositionally biased region" description="Low complexity" evidence="1">
    <location>
        <begin position="735"/>
        <end position="748"/>
    </location>
</feature>
<protein>
    <submittedName>
        <fullName evidence="2">Putative DHN family protein</fullName>
    </submittedName>
</protein>
<evidence type="ECO:0000313" key="2">
    <source>
        <dbReference type="EMBL" id="PRQ70172.1"/>
    </source>
</evidence>
<dbReference type="Proteomes" id="UP000239560">
    <property type="component" value="Unassembled WGS sequence"/>
</dbReference>
<organism evidence="2 3">
    <name type="scientific">Rhodotorula toruloides</name>
    <name type="common">Yeast</name>
    <name type="synonym">Rhodosporidium toruloides</name>
    <dbReference type="NCBI Taxonomy" id="5286"/>
    <lineage>
        <taxon>Eukaryota</taxon>
        <taxon>Fungi</taxon>
        <taxon>Dikarya</taxon>
        <taxon>Basidiomycota</taxon>
        <taxon>Pucciniomycotina</taxon>
        <taxon>Microbotryomycetes</taxon>
        <taxon>Sporidiobolales</taxon>
        <taxon>Sporidiobolaceae</taxon>
        <taxon>Rhodotorula</taxon>
    </lineage>
</organism>
<proteinExistence type="predicted"/>
<reference evidence="2 3" key="1">
    <citation type="journal article" date="2018" name="Elife">
        <title>Functional genomics of lipid metabolism in the oleaginous yeast Rhodosporidium toruloides.</title>
        <authorList>
            <person name="Coradetti S.T."/>
            <person name="Pinel D."/>
            <person name="Geiselman G."/>
            <person name="Ito M."/>
            <person name="Mondo S."/>
            <person name="Reilly M.C."/>
            <person name="Cheng Y.F."/>
            <person name="Bauer S."/>
            <person name="Grigoriev I."/>
            <person name="Gladden J.M."/>
            <person name="Simmons B.A."/>
            <person name="Brem R."/>
            <person name="Arkin A.P."/>
            <person name="Skerker J.M."/>
        </authorList>
    </citation>
    <scope>NUCLEOTIDE SEQUENCE [LARGE SCALE GENOMIC DNA]</scope>
    <source>
        <strain evidence="2 3">NBRC 0880</strain>
    </source>
</reference>
<name>A0A2S9ZWP1_RHOTO</name>
<evidence type="ECO:0000256" key="1">
    <source>
        <dbReference type="SAM" id="MobiDB-lite"/>
    </source>
</evidence>
<gene>
    <name evidence="2" type="ORF">AAT19DRAFT_11404</name>
</gene>
<dbReference type="EMBL" id="LCTV02000016">
    <property type="protein sequence ID" value="PRQ70172.1"/>
    <property type="molecule type" value="Genomic_DNA"/>
</dbReference>
<accession>A0A2S9ZWP1</accession>
<evidence type="ECO:0000313" key="3">
    <source>
        <dbReference type="Proteomes" id="UP000239560"/>
    </source>
</evidence>
<comment type="caution">
    <text evidence="2">The sequence shown here is derived from an EMBL/GenBank/DDBJ whole genome shotgun (WGS) entry which is preliminary data.</text>
</comment>
<dbReference type="OrthoDB" id="2538044at2759"/>